<dbReference type="InterPro" id="IPR036937">
    <property type="entry name" value="Adhesion_dom_fimbrial_sf"/>
</dbReference>
<keyword evidence="3" id="KW-0281">Fimbrium</keyword>
<name>A0ABW7M4R2_9PSED</name>
<evidence type="ECO:0000313" key="7">
    <source>
        <dbReference type="Proteomes" id="UP001609821"/>
    </source>
</evidence>
<comment type="similarity">
    <text evidence="2">Belongs to the fimbrial protein family.</text>
</comment>
<dbReference type="InterPro" id="IPR050263">
    <property type="entry name" value="Bact_Fimbrial_Adh_Pro"/>
</dbReference>
<reference evidence="6 7" key="1">
    <citation type="submission" date="2024-10" db="EMBL/GenBank/DDBJ databases">
        <title>Aeromonas and Pseudomonas from the Cagarras Archipelago, Rio de Janeiro, Brazil.</title>
        <authorList>
            <person name="Canellas A.L.B."/>
            <person name="Laport M.S."/>
        </authorList>
    </citation>
    <scope>NUCLEOTIDE SEQUENCE [LARGE SCALE GENOMIC DNA]</scope>
    <source>
        <strain evidence="6 7">CPF-4</strain>
    </source>
</reference>
<keyword evidence="7" id="KW-1185">Reference proteome</keyword>
<dbReference type="Gene3D" id="2.60.40.3310">
    <property type="match status" value="1"/>
</dbReference>
<feature type="signal peptide" evidence="4">
    <location>
        <begin position="1"/>
        <end position="29"/>
    </location>
</feature>
<feature type="chain" id="PRO_5045616685" evidence="4">
    <location>
        <begin position="30"/>
        <end position="361"/>
    </location>
</feature>
<evidence type="ECO:0000256" key="4">
    <source>
        <dbReference type="SAM" id="SignalP"/>
    </source>
</evidence>
<dbReference type="PANTHER" id="PTHR33420:SF14">
    <property type="entry name" value="TYPE 1 FIMBRIN D-MANNOSE SPECIFIC ADHESIN"/>
    <property type="match status" value="1"/>
</dbReference>
<evidence type="ECO:0000259" key="5">
    <source>
        <dbReference type="Pfam" id="PF00419"/>
    </source>
</evidence>
<accession>A0ABW7M4R2</accession>
<dbReference type="Gene3D" id="2.60.40.1090">
    <property type="entry name" value="Fimbrial-type adhesion domain"/>
    <property type="match status" value="1"/>
</dbReference>
<keyword evidence="4" id="KW-0732">Signal</keyword>
<dbReference type="SUPFAM" id="SSF49401">
    <property type="entry name" value="Bacterial adhesins"/>
    <property type="match status" value="1"/>
</dbReference>
<proteinExistence type="inferred from homology"/>
<evidence type="ECO:0000256" key="3">
    <source>
        <dbReference type="ARBA" id="ARBA00023263"/>
    </source>
</evidence>
<evidence type="ECO:0000256" key="2">
    <source>
        <dbReference type="ARBA" id="ARBA00006671"/>
    </source>
</evidence>
<evidence type="ECO:0000256" key="1">
    <source>
        <dbReference type="ARBA" id="ARBA00004561"/>
    </source>
</evidence>
<protein>
    <submittedName>
        <fullName evidence="6">Fimbrial protein</fullName>
    </submittedName>
</protein>
<dbReference type="RefSeq" id="WP_261738461.1">
    <property type="nucleotide sequence ID" value="NZ_JBINXA010000002.1"/>
</dbReference>
<dbReference type="InterPro" id="IPR008966">
    <property type="entry name" value="Adhesion_dom_sf"/>
</dbReference>
<dbReference type="InterPro" id="IPR000259">
    <property type="entry name" value="Adhesion_dom_fimbrial"/>
</dbReference>
<organism evidence="6 7">
    <name type="scientific">Pseudomonas kulmbachensis</name>
    <dbReference type="NCBI Taxonomy" id="3043408"/>
    <lineage>
        <taxon>Bacteria</taxon>
        <taxon>Pseudomonadati</taxon>
        <taxon>Pseudomonadota</taxon>
        <taxon>Gammaproteobacteria</taxon>
        <taxon>Pseudomonadales</taxon>
        <taxon>Pseudomonadaceae</taxon>
        <taxon>Pseudomonas</taxon>
    </lineage>
</organism>
<dbReference type="EMBL" id="JBINXB010000057">
    <property type="protein sequence ID" value="MFH6568891.1"/>
    <property type="molecule type" value="Genomic_DNA"/>
</dbReference>
<dbReference type="Pfam" id="PF00419">
    <property type="entry name" value="Fimbrial"/>
    <property type="match status" value="1"/>
</dbReference>
<gene>
    <name evidence="6" type="ORF">ACHMWK_23320</name>
</gene>
<dbReference type="PANTHER" id="PTHR33420">
    <property type="entry name" value="FIMBRIAL SUBUNIT ELFA-RELATED"/>
    <property type="match status" value="1"/>
</dbReference>
<comment type="caution">
    <text evidence="6">The sequence shown here is derived from an EMBL/GenBank/DDBJ whole genome shotgun (WGS) entry which is preliminary data.</text>
</comment>
<evidence type="ECO:0000313" key="6">
    <source>
        <dbReference type="EMBL" id="MFH6568891.1"/>
    </source>
</evidence>
<comment type="subcellular location">
    <subcellularLocation>
        <location evidence="1">Fimbrium</location>
    </subcellularLocation>
</comment>
<sequence>MKFIGVDKRYVTSLAMVWVCVLVSGVARADCTADFDNEFPTFDMGSHYVPRDAPIGSVIGTASKSYTYSFSGSLRCNRGDTLSTLANWPVVPGIKVPALLQDGTVFKTNIPGVGMIVESRWLALKGWEVVSGNYSYSPFTIRMTQLNGVISFPAVVRFTLVKTSHDIPVGTTKLVNGTSAVRFYSGSKILFSTFVTGSVIRSECSLPNTSPGGQTYIDVPMGSVQRREFKGKDSYLDSKAFSIPLTSCVAGTYPTDQSWNFYENSNVNIKFEGAGGSAIIDAARGIVGLTTDSTAKGVAVQIMRKDGVTALKLNEDVPLAQIKGISMSIDLKARYIQTSDSPMGPEPGVANAKAAFSVTYK</sequence>
<dbReference type="Proteomes" id="UP001609821">
    <property type="component" value="Unassembled WGS sequence"/>
</dbReference>
<feature type="domain" description="Fimbrial-type adhesion" evidence="5">
    <location>
        <begin position="196"/>
        <end position="361"/>
    </location>
</feature>